<feature type="domain" description="EF-hand" evidence="3">
    <location>
        <begin position="430"/>
        <end position="465"/>
    </location>
</feature>
<dbReference type="SUPFAM" id="SSF57889">
    <property type="entry name" value="Cysteine-rich domain"/>
    <property type="match status" value="3"/>
</dbReference>
<keyword evidence="5" id="KW-1185">Reference proteome</keyword>
<keyword evidence="2" id="KW-0106">Calcium</keyword>
<dbReference type="InterPro" id="IPR018247">
    <property type="entry name" value="EF_Hand_1_Ca_BS"/>
</dbReference>
<organism evidence="4 5">
    <name type="scientific">Hevea brasiliensis</name>
    <name type="common">Para rubber tree</name>
    <name type="synonym">Siphonia brasiliensis</name>
    <dbReference type="NCBI Taxonomy" id="3981"/>
    <lineage>
        <taxon>Eukaryota</taxon>
        <taxon>Viridiplantae</taxon>
        <taxon>Streptophyta</taxon>
        <taxon>Embryophyta</taxon>
        <taxon>Tracheophyta</taxon>
        <taxon>Spermatophyta</taxon>
        <taxon>Magnoliopsida</taxon>
        <taxon>eudicotyledons</taxon>
        <taxon>Gunneridae</taxon>
        <taxon>Pentapetalae</taxon>
        <taxon>rosids</taxon>
        <taxon>fabids</taxon>
        <taxon>Malpighiales</taxon>
        <taxon>Euphorbiaceae</taxon>
        <taxon>Crotonoideae</taxon>
        <taxon>Micrandreae</taxon>
        <taxon>Hevea</taxon>
    </lineage>
</organism>
<dbReference type="GO" id="GO:0005509">
    <property type="term" value="F:calcium ion binding"/>
    <property type="evidence" value="ECO:0007669"/>
    <property type="project" value="InterPro"/>
</dbReference>
<proteinExistence type="predicted"/>
<gene>
    <name evidence="4" type="ORF">GH714_005305</name>
</gene>
<dbReference type="Proteomes" id="UP000467840">
    <property type="component" value="Chromosome 14"/>
</dbReference>
<dbReference type="Gene3D" id="1.10.238.10">
    <property type="entry name" value="EF-hand"/>
    <property type="match status" value="1"/>
</dbReference>
<dbReference type="AlphaFoldDB" id="A0A6A6M7Z7"/>
<dbReference type="EMBL" id="JAAGAX010000006">
    <property type="protein sequence ID" value="KAF2309830.1"/>
    <property type="molecule type" value="Genomic_DNA"/>
</dbReference>
<dbReference type="InterPro" id="IPR046349">
    <property type="entry name" value="C1-like_sf"/>
</dbReference>
<dbReference type="Pfam" id="PF03107">
    <property type="entry name" value="C1_2"/>
    <property type="match status" value="2"/>
</dbReference>
<accession>A0A6A6M7Z7</accession>
<comment type="caution">
    <text evidence="4">The sequence shown here is derived from an EMBL/GenBank/DDBJ whole genome shotgun (WGS) entry which is preliminary data.</text>
</comment>
<dbReference type="PROSITE" id="PS00018">
    <property type="entry name" value="EF_HAND_1"/>
    <property type="match status" value="2"/>
</dbReference>
<dbReference type="SMART" id="SM00054">
    <property type="entry name" value="EFh"/>
    <property type="match status" value="2"/>
</dbReference>
<dbReference type="PANTHER" id="PTHR37807">
    <property type="entry name" value="OS07G0160300 PROTEIN"/>
    <property type="match status" value="1"/>
</dbReference>
<evidence type="ECO:0000259" key="3">
    <source>
        <dbReference type="PROSITE" id="PS50222"/>
    </source>
</evidence>
<sequence length="525" mass="59546">MIKVDNFQFPLIIAMEDHSGSQSNNGGKVSQELAKFLRCPLISENDVAEALQKFPLTTSSKSAKYQVPNELAQHLPFEAVIQIASTQLSLGINVVINTQLSHPANVEKLVQLESNGKARLIIIEFDTNDQHHNYNVGNVKKLLVDEESFDVEEVIDEMSTLLQHTTEDNAIKNQKKIKPPTIDHLHALSLSEKPKEDKLLCKSCSNLVSGSCYECVDCNEFILHKSCGESAPNVKVLSQNRPSFLSEVKPDQYDLEDMQKCANCEEFQDDCCDCLLQTHLRHGFVPTILYPKQHEHFLNFIIMPFKYNYQYKCCVCDELGSSVSYKCYDCFYDVHVNCILPGTIKMNNGQYSFFLDSSSSHHDEPEDHSCDVCRREIDSRELFYRCEQRNLAIHMKCVPADPILADIPSRKKPTGLKFVKSIPYMKSIPYTEAQLRQIFKSADRNKDGLLSVRELSQAFKSLGARNPAFRAHRAMSIADSNRDGYIDGKELEDVIKYTLKIGYGPVDGIAADEDLRVQEKENNHI</sequence>
<dbReference type="Pfam" id="PF13202">
    <property type="entry name" value="EF-hand_5"/>
    <property type="match status" value="1"/>
</dbReference>
<dbReference type="InterPro" id="IPR002048">
    <property type="entry name" value="EF_hand_dom"/>
</dbReference>
<keyword evidence="1" id="KW-0677">Repeat</keyword>
<dbReference type="CDD" id="cd00051">
    <property type="entry name" value="EFh"/>
    <property type="match status" value="1"/>
</dbReference>
<protein>
    <recommendedName>
        <fullName evidence="3">EF-hand domain-containing protein</fullName>
    </recommendedName>
</protein>
<dbReference type="PROSITE" id="PS50222">
    <property type="entry name" value="EF_HAND_2"/>
    <property type="match status" value="2"/>
</dbReference>
<reference evidence="4 5" key="1">
    <citation type="journal article" date="2020" name="Mol. Plant">
        <title>The Chromosome-Based Rubber Tree Genome Provides New Insights into Spurge Genome Evolution and Rubber Biosynthesis.</title>
        <authorList>
            <person name="Liu J."/>
            <person name="Shi C."/>
            <person name="Shi C.C."/>
            <person name="Li W."/>
            <person name="Zhang Q.J."/>
            <person name="Zhang Y."/>
            <person name="Li K."/>
            <person name="Lu H.F."/>
            <person name="Shi C."/>
            <person name="Zhu S.T."/>
            <person name="Xiao Z.Y."/>
            <person name="Nan H."/>
            <person name="Yue Y."/>
            <person name="Zhu X.G."/>
            <person name="Wu Y."/>
            <person name="Hong X.N."/>
            <person name="Fan G.Y."/>
            <person name="Tong Y."/>
            <person name="Zhang D."/>
            <person name="Mao C.L."/>
            <person name="Liu Y.L."/>
            <person name="Hao S.J."/>
            <person name="Liu W.Q."/>
            <person name="Lv M.Q."/>
            <person name="Zhang H.B."/>
            <person name="Liu Y."/>
            <person name="Hu-Tang G.R."/>
            <person name="Wang J.P."/>
            <person name="Wang J.H."/>
            <person name="Sun Y.H."/>
            <person name="Ni S.B."/>
            <person name="Chen W.B."/>
            <person name="Zhang X.C."/>
            <person name="Jiao Y.N."/>
            <person name="Eichler E.E."/>
            <person name="Li G.H."/>
            <person name="Liu X."/>
            <person name="Gao L.Z."/>
        </authorList>
    </citation>
    <scope>NUCLEOTIDE SEQUENCE [LARGE SCALE GENOMIC DNA]</scope>
    <source>
        <strain evidence="5">cv. GT1</strain>
        <tissue evidence="4">Leaf</tissue>
    </source>
</reference>
<evidence type="ECO:0000256" key="2">
    <source>
        <dbReference type="ARBA" id="ARBA00022837"/>
    </source>
</evidence>
<evidence type="ECO:0000313" key="4">
    <source>
        <dbReference type="EMBL" id="KAF2309830.1"/>
    </source>
</evidence>
<name>A0A6A6M7Z7_HEVBR</name>
<evidence type="ECO:0000256" key="1">
    <source>
        <dbReference type="ARBA" id="ARBA00022737"/>
    </source>
</evidence>
<feature type="domain" description="EF-hand" evidence="3">
    <location>
        <begin position="466"/>
        <end position="501"/>
    </location>
</feature>
<dbReference type="InterPro" id="IPR027417">
    <property type="entry name" value="P-loop_NTPase"/>
</dbReference>
<dbReference type="Gene3D" id="3.40.50.300">
    <property type="entry name" value="P-loop containing nucleotide triphosphate hydrolases"/>
    <property type="match status" value="1"/>
</dbReference>
<dbReference type="SUPFAM" id="SSF47473">
    <property type="entry name" value="EF-hand"/>
    <property type="match status" value="1"/>
</dbReference>
<dbReference type="Pfam" id="PF13405">
    <property type="entry name" value="EF-hand_6"/>
    <property type="match status" value="1"/>
</dbReference>
<dbReference type="PANTHER" id="PTHR37807:SF4">
    <property type="entry name" value="DC1 DOMAIN-CONTAINING PROTEIN"/>
    <property type="match status" value="1"/>
</dbReference>
<dbReference type="InterPro" id="IPR004146">
    <property type="entry name" value="DC1"/>
</dbReference>
<dbReference type="InterPro" id="IPR011992">
    <property type="entry name" value="EF-hand-dom_pair"/>
</dbReference>
<evidence type="ECO:0000313" key="5">
    <source>
        <dbReference type="Proteomes" id="UP000467840"/>
    </source>
</evidence>